<dbReference type="GO" id="GO:0043683">
    <property type="term" value="P:type IV pilus assembly"/>
    <property type="evidence" value="ECO:0007669"/>
    <property type="project" value="TreeGrafter"/>
</dbReference>
<protein>
    <submittedName>
        <fullName evidence="3">Type IV pilus biogenesis protein PilN</fullName>
    </submittedName>
</protein>
<keyword evidence="1" id="KW-0175">Coiled coil</keyword>
<name>M7PTZ6_9GAMM</name>
<reference evidence="3 4" key="1">
    <citation type="journal article" date="2013" name="Genome Announc.">
        <title>Draft Genome Sequence of Methylophaga lonarensis MPLT, a Haloalkaliphilic (Non-Methane-Utilizing) Methylotroph.</title>
        <authorList>
            <person name="Shetty S.A."/>
            <person name="Marathe N.P."/>
            <person name="Munot H."/>
            <person name="Antony C.P."/>
            <person name="Dhotre D.P."/>
            <person name="Murrell J.C."/>
            <person name="Shouche Y.S."/>
        </authorList>
    </citation>
    <scope>NUCLEOTIDE SEQUENCE [LARGE SCALE GENOMIC DNA]</scope>
    <source>
        <strain evidence="3 4">MPL</strain>
    </source>
</reference>
<keyword evidence="4" id="KW-1185">Reference proteome</keyword>
<dbReference type="PANTHER" id="PTHR40278">
    <property type="entry name" value="DNA UTILIZATION PROTEIN HOFN"/>
    <property type="match status" value="1"/>
</dbReference>
<evidence type="ECO:0000256" key="2">
    <source>
        <dbReference type="SAM" id="Phobius"/>
    </source>
</evidence>
<dbReference type="GO" id="GO:0043107">
    <property type="term" value="P:type IV pilus-dependent motility"/>
    <property type="evidence" value="ECO:0007669"/>
    <property type="project" value="TreeGrafter"/>
</dbReference>
<dbReference type="STRING" id="1286106.MPL1_02203"/>
<dbReference type="eggNOG" id="COG3166">
    <property type="taxonomic scope" value="Bacteria"/>
</dbReference>
<sequence>MAHINLLPWREERREQRQREFFIALGVAVAVAITCLYVAYSVVDSAINQQTQRNSFLQTEIAKLDHKIREISQLERSRDRLIARMQVIQELQESRPKVVKVFDALPRSIPEGIHLETIARQGARLVLDGVAQSNARVSVLMRELEANSEFDEPRLRVIQRTATRDDAIRRFTLEVAETKASDEGDI</sequence>
<feature type="transmembrane region" description="Helical" evidence="2">
    <location>
        <begin position="21"/>
        <end position="43"/>
    </location>
</feature>
<accession>M7PTZ6</accession>
<dbReference type="OrthoDB" id="5296173at2"/>
<dbReference type="Pfam" id="PF05137">
    <property type="entry name" value="PilN"/>
    <property type="match status" value="1"/>
</dbReference>
<dbReference type="EMBL" id="APHR01000010">
    <property type="protein sequence ID" value="EMR13939.1"/>
    <property type="molecule type" value="Genomic_DNA"/>
</dbReference>
<proteinExistence type="predicted"/>
<dbReference type="InterPro" id="IPR052534">
    <property type="entry name" value="Extracell_DNA_Util/SecSys_Comp"/>
</dbReference>
<keyword evidence="2" id="KW-0812">Transmembrane</keyword>
<feature type="coiled-coil region" evidence="1">
    <location>
        <begin position="47"/>
        <end position="91"/>
    </location>
</feature>
<dbReference type="PANTHER" id="PTHR40278:SF2">
    <property type="entry name" value="TYPE IV PILUS INNER MEMBRANE COMPONENT PILN"/>
    <property type="match status" value="1"/>
</dbReference>
<evidence type="ECO:0000256" key="1">
    <source>
        <dbReference type="SAM" id="Coils"/>
    </source>
</evidence>
<dbReference type="AlphaFoldDB" id="M7PTZ6"/>
<dbReference type="InterPro" id="IPR007813">
    <property type="entry name" value="PilN"/>
</dbReference>
<organism evidence="3 4">
    <name type="scientific">Methylophaga lonarensis MPL</name>
    <dbReference type="NCBI Taxonomy" id="1286106"/>
    <lineage>
        <taxon>Bacteria</taxon>
        <taxon>Pseudomonadati</taxon>
        <taxon>Pseudomonadota</taxon>
        <taxon>Gammaproteobacteria</taxon>
        <taxon>Thiotrichales</taxon>
        <taxon>Piscirickettsiaceae</taxon>
        <taxon>Methylophaga</taxon>
    </lineage>
</organism>
<evidence type="ECO:0000313" key="4">
    <source>
        <dbReference type="Proteomes" id="UP000012019"/>
    </source>
</evidence>
<comment type="caution">
    <text evidence="3">The sequence shown here is derived from an EMBL/GenBank/DDBJ whole genome shotgun (WGS) entry which is preliminary data.</text>
</comment>
<gene>
    <name evidence="3" type="ORF">MPL1_02203</name>
</gene>
<dbReference type="PATRIC" id="fig|1286106.3.peg.443"/>
<dbReference type="Proteomes" id="UP000012019">
    <property type="component" value="Unassembled WGS sequence"/>
</dbReference>
<keyword evidence="2" id="KW-1133">Transmembrane helix</keyword>
<evidence type="ECO:0000313" key="3">
    <source>
        <dbReference type="EMBL" id="EMR13939.1"/>
    </source>
</evidence>
<dbReference type="RefSeq" id="WP_009725485.1">
    <property type="nucleotide sequence ID" value="NZ_APHR01000010.1"/>
</dbReference>
<keyword evidence="2" id="KW-0472">Membrane</keyword>